<sequence length="266" mass="30122">MDVYSVGSERELNGFIDRYVRPDTVFQTSCNTIVDRLVHFLQNNVSGRLRPRRVVKSGSLGKGTAVRGKSDIDLVLMLAAYTDVEALLKDIKALLAELQTYLVRYGEARLERVTSYSVQVELTGGGVTQSVDILPAVDLLEIGVIPKEIYDKMSRPGANIHEYSVTLGPLQSVKNRKWPSSYTLELVILHAWNQAGKPESFNMAHALHAVLTLSPPYIMDPTNPYNDMYHGLFDTAWDWEDVAMEARAWLRKPLLCQLRNTRNRWQ</sequence>
<dbReference type="Proteomes" id="UP001164746">
    <property type="component" value="Chromosome 6"/>
</dbReference>
<evidence type="ECO:0000259" key="2">
    <source>
        <dbReference type="Pfam" id="PF10421"/>
    </source>
</evidence>
<dbReference type="PANTHER" id="PTHR11258:SF11">
    <property type="entry name" value="C2H2-TYPE DOMAIN-CONTAINING PROTEIN"/>
    <property type="match status" value="1"/>
</dbReference>
<dbReference type="Gene3D" id="3.30.460.10">
    <property type="entry name" value="Beta Polymerase, domain 2"/>
    <property type="match status" value="1"/>
</dbReference>
<dbReference type="InterPro" id="IPR018952">
    <property type="entry name" value="2-5-oligoAdlate_synth_1_dom2/C"/>
</dbReference>
<dbReference type="SUPFAM" id="SSF81631">
    <property type="entry name" value="PAP/OAS1 substrate-binding domain"/>
    <property type="match status" value="1"/>
</dbReference>
<organism evidence="3 4">
    <name type="scientific">Mya arenaria</name>
    <name type="common">Soft-shell clam</name>
    <dbReference type="NCBI Taxonomy" id="6604"/>
    <lineage>
        <taxon>Eukaryota</taxon>
        <taxon>Metazoa</taxon>
        <taxon>Spiralia</taxon>
        <taxon>Lophotrochozoa</taxon>
        <taxon>Mollusca</taxon>
        <taxon>Bivalvia</taxon>
        <taxon>Autobranchia</taxon>
        <taxon>Heteroconchia</taxon>
        <taxon>Euheterodonta</taxon>
        <taxon>Imparidentia</taxon>
        <taxon>Neoheterodontei</taxon>
        <taxon>Myida</taxon>
        <taxon>Myoidea</taxon>
        <taxon>Myidae</taxon>
        <taxon>Mya</taxon>
    </lineage>
</organism>
<evidence type="ECO:0000313" key="4">
    <source>
        <dbReference type="Proteomes" id="UP001164746"/>
    </source>
</evidence>
<gene>
    <name evidence="3" type="ORF">MAR_017608</name>
</gene>
<feature type="domain" description="2'-5'-oligoadenylate synthetase 1" evidence="2">
    <location>
        <begin position="174"/>
        <end position="213"/>
    </location>
</feature>
<dbReference type="SUPFAM" id="SSF81301">
    <property type="entry name" value="Nucleotidyltransferase"/>
    <property type="match status" value="1"/>
</dbReference>
<comment type="similarity">
    <text evidence="1">Belongs to the 2-5A synthase family.</text>
</comment>
<protein>
    <submittedName>
        <fullName evidence="3">OAS1-like protein</fullName>
    </submittedName>
</protein>
<reference evidence="3" key="1">
    <citation type="submission" date="2022-11" db="EMBL/GenBank/DDBJ databases">
        <title>Centuries of genome instability and evolution in soft-shell clam transmissible cancer (bioRxiv).</title>
        <authorList>
            <person name="Hart S.F.M."/>
            <person name="Yonemitsu M.A."/>
            <person name="Giersch R.M."/>
            <person name="Beal B.F."/>
            <person name="Arriagada G."/>
            <person name="Davis B.W."/>
            <person name="Ostrander E.A."/>
            <person name="Goff S.P."/>
            <person name="Metzger M.J."/>
        </authorList>
    </citation>
    <scope>NUCLEOTIDE SEQUENCE</scope>
    <source>
        <strain evidence="3">MELC-2E11</strain>
        <tissue evidence="3">Siphon/mantle</tissue>
    </source>
</reference>
<dbReference type="EMBL" id="CP111017">
    <property type="protein sequence ID" value="WAR07650.1"/>
    <property type="molecule type" value="Genomic_DNA"/>
</dbReference>
<evidence type="ECO:0000256" key="1">
    <source>
        <dbReference type="ARBA" id="ARBA00009526"/>
    </source>
</evidence>
<dbReference type="Pfam" id="PF10421">
    <property type="entry name" value="OAS1_C"/>
    <property type="match status" value="1"/>
</dbReference>
<accession>A0ABY7ECR2</accession>
<dbReference type="CDD" id="cd05400">
    <property type="entry name" value="NT_2-5OAS_ClassI-CCAase"/>
    <property type="match status" value="1"/>
</dbReference>
<dbReference type="PROSITE" id="PS50152">
    <property type="entry name" value="25A_SYNTH_3"/>
    <property type="match status" value="1"/>
</dbReference>
<keyword evidence="4" id="KW-1185">Reference proteome</keyword>
<dbReference type="PANTHER" id="PTHR11258">
    <property type="entry name" value="2-5 OLIGOADENYLATE SYNTHETASE"/>
    <property type="match status" value="1"/>
</dbReference>
<proteinExistence type="inferred from homology"/>
<dbReference type="InterPro" id="IPR006116">
    <property type="entry name" value="NT_2-5OAS_ClassI-CCAase"/>
</dbReference>
<name>A0ABY7ECR2_MYAAR</name>
<dbReference type="InterPro" id="IPR043519">
    <property type="entry name" value="NT_sf"/>
</dbReference>
<dbReference type="Gene3D" id="1.10.1410.20">
    <property type="entry name" value="2'-5'-oligoadenylate synthetase 1, domain 2"/>
    <property type="match status" value="2"/>
</dbReference>
<evidence type="ECO:0000313" key="3">
    <source>
        <dbReference type="EMBL" id="WAR07650.1"/>
    </source>
</evidence>